<keyword evidence="4" id="KW-0812">Transmembrane</keyword>
<dbReference type="Gene3D" id="3.40.1190.20">
    <property type="match status" value="1"/>
</dbReference>
<evidence type="ECO:0000256" key="2">
    <source>
        <dbReference type="ARBA" id="ARBA00022676"/>
    </source>
</evidence>
<comment type="subcellular location">
    <subcellularLocation>
        <location evidence="1">Endomembrane system</location>
    </subcellularLocation>
</comment>
<dbReference type="Pfam" id="PF03552">
    <property type="entry name" value="Cellulose_synt"/>
    <property type="match status" value="1"/>
</dbReference>
<dbReference type="SUPFAM" id="SSF53613">
    <property type="entry name" value="Ribokinase-like"/>
    <property type="match status" value="1"/>
</dbReference>
<keyword evidence="5" id="KW-1133">Transmembrane helix</keyword>
<evidence type="ECO:0000256" key="1">
    <source>
        <dbReference type="ARBA" id="ARBA00004308"/>
    </source>
</evidence>
<keyword evidence="6" id="KW-0472">Membrane</keyword>
<dbReference type="GO" id="GO:0016020">
    <property type="term" value="C:membrane"/>
    <property type="evidence" value="ECO:0007669"/>
    <property type="project" value="InterPro"/>
</dbReference>
<evidence type="ECO:0000256" key="3">
    <source>
        <dbReference type="ARBA" id="ARBA00022679"/>
    </source>
</evidence>
<evidence type="ECO:0000256" key="10">
    <source>
        <dbReference type="SAM" id="MobiDB-lite"/>
    </source>
</evidence>
<dbReference type="EMBL" id="OR237917">
    <property type="protein sequence ID" value="WRI20332.1"/>
    <property type="molecule type" value="mRNA"/>
</dbReference>
<dbReference type="PANTHER" id="PTHR13301">
    <property type="entry name" value="X-BOX TRANSCRIPTION FACTOR-RELATED"/>
    <property type="match status" value="1"/>
</dbReference>
<dbReference type="GO" id="GO:0030244">
    <property type="term" value="P:cellulose biosynthetic process"/>
    <property type="evidence" value="ECO:0007669"/>
    <property type="project" value="InterPro"/>
</dbReference>
<dbReference type="GO" id="GO:0012505">
    <property type="term" value="C:endomembrane system"/>
    <property type="evidence" value="ECO:0007669"/>
    <property type="project" value="UniProtKB-SubCell"/>
</dbReference>
<evidence type="ECO:0000256" key="9">
    <source>
        <dbReference type="PIRSR" id="PIRSR605150-3"/>
    </source>
</evidence>
<evidence type="ECO:0000256" key="7">
    <source>
        <dbReference type="ARBA" id="ARBA00023316"/>
    </source>
</evidence>
<proteinExistence type="evidence at transcript level"/>
<dbReference type="InterPro" id="IPR005150">
    <property type="entry name" value="Cellulose_synth"/>
</dbReference>
<feature type="binding site" evidence="9">
    <location>
        <position position="453"/>
    </location>
    <ligand>
        <name>Mn(2+)</name>
        <dbReference type="ChEBI" id="CHEBI:29035"/>
    </ligand>
</feature>
<accession>A0AB38Z7E5</accession>
<dbReference type="AlphaFoldDB" id="A0AB38Z7E5"/>
<dbReference type="InterPro" id="IPR029056">
    <property type="entry name" value="Ribokinase-like"/>
</dbReference>
<feature type="binding site" evidence="8">
    <location>
        <position position="452"/>
    </location>
    <ligand>
        <name>UDP-alpha-D-glucose</name>
        <dbReference type="ChEBI" id="CHEBI:58885"/>
    </ligand>
</feature>
<keyword evidence="7" id="KW-0961">Cell wall biogenesis/degradation</keyword>
<reference evidence="11" key="1">
    <citation type="submission" date="2023-06" db="EMBL/GenBank/DDBJ databases">
        <authorList>
            <person name="Zhang Y."/>
            <person name="Gai S."/>
        </authorList>
    </citation>
    <scope>NUCLEOTIDE SEQUENCE</scope>
</reference>
<evidence type="ECO:0000256" key="4">
    <source>
        <dbReference type="ARBA" id="ARBA00022692"/>
    </source>
</evidence>
<protein>
    <submittedName>
        <fullName evidence="11">Glycosyltransferase 2 family</fullName>
    </submittedName>
</protein>
<feature type="region of interest" description="Disordered" evidence="10">
    <location>
        <begin position="141"/>
        <end position="161"/>
    </location>
</feature>
<name>A0AB38Z7E5_PAESU</name>
<feature type="binding site" evidence="9">
    <location>
        <position position="477"/>
    </location>
    <ligand>
        <name>Mn(2+)</name>
        <dbReference type="ChEBI" id="CHEBI:29035"/>
    </ligand>
</feature>
<dbReference type="GO" id="GO:0071555">
    <property type="term" value="P:cell wall organization"/>
    <property type="evidence" value="ECO:0007669"/>
    <property type="project" value="UniProtKB-KW"/>
</dbReference>
<dbReference type="GO" id="GO:0016760">
    <property type="term" value="F:cellulose synthase (UDP-forming) activity"/>
    <property type="evidence" value="ECO:0007669"/>
    <property type="project" value="InterPro"/>
</dbReference>
<evidence type="ECO:0000256" key="8">
    <source>
        <dbReference type="PIRSR" id="PIRSR605150-2"/>
    </source>
</evidence>
<evidence type="ECO:0000313" key="11">
    <source>
        <dbReference type="EMBL" id="WRI20332.1"/>
    </source>
</evidence>
<evidence type="ECO:0000256" key="6">
    <source>
        <dbReference type="ARBA" id="ARBA00023136"/>
    </source>
</evidence>
<organism evidence="11">
    <name type="scientific">Paeonia suffruticosa</name>
    <name type="common">Tree peony</name>
    <name type="synonym">Paeonia moutan</name>
    <dbReference type="NCBI Taxonomy" id="45171"/>
    <lineage>
        <taxon>Eukaryota</taxon>
        <taxon>Viridiplantae</taxon>
        <taxon>Streptophyta</taxon>
        <taxon>Embryophyta</taxon>
        <taxon>Tracheophyta</taxon>
        <taxon>Spermatophyta</taxon>
        <taxon>Magnoliopsida</taxon>
        <taxon>eudicotyledons</taxon>
        <taxon>Gunneridae</taxon>
        <taxon>Pentapetalae</taxon>
        <taxon>Saxifragales</taxon>
        <taxon>Paeoniaceae</taxon>
        <taxon>Paeonia</taxon>
    </lineage>
</organism>
<evidence type="ECO:0000256" key="5">
    <source>
        <dbReference type="ARBA" id="ARBA00022989"/>
    </source>
</evidence>
<keyword evidence="2" id="KW-0328">Glycosyltransferase</keyword>
<sequence length="750" mass="85449">MAPGRNRNKLKYVAHRTTLVQVEVNTDGEPNGIQSDTGTHTFWAWQSVLLRNHLRYPLNEAIHWKQYPIKYKDLLWLEMQENAEKNLDNRVDHPHPNHHMGSRGYPALTTLMILAAELENRALPDDFEIWNRFDEKVIEFTNEDESTPESQRPTSTPRHRAWDFVNDEKNSTKHRLGKGSGPTITMLSGIQKFVNEEMITKLRPTQHELQMTKEDLSTTQLKVNEDNLKVNEDKMSKMQAFLEAKFSSQSIQRGLEFFLFSKAKDHINLKIDVFDLAGIWVAFYRKYGIEPRNPEAYFGQKCDFLKNKVRLDFVREGRQVKRKYDEFKVGINSLPESIRRRSDAYNAHEELRQKKKQMEMGDNLSDPIKVLKGTWMSDGSHWPGTWSSVETDHSRGDHAGIIQTMLAPPNAEPVFGTEADGENLIDTTEVDTRLPMLVYVSREKRPGYDHNKKVRAMNALVRTSAIMSNGPFILNLDCDHYIYNSMALREGMCFMLDWGGNRIRYVQFLQGIYPSDRYANHNIVSFDVSMRALDGLQGPINSTTLAASIPVVEYQGRLLQDLQGKGNQGRLAGSLAVPREPLDAVTVAEAIMHFPALPASVVRLTGASDCLVGGALAALCVGLDVLQSVAVGVTAAKAAVELEPNEHLQSEGELTRLLQLLEELNDSHYWGDGCTRVIFYYVLPHFVKTTKLEVDLTSINIKTIEDIARMMMAILSWLPNSSSILEALLMNMEELEDLKFFYHEHLLWLQ</sequence>
<keyword evidence="3" id="KW-0808">Transferase</keyword>